<sequence>MRAAVIVFPGSNCDRDVAVSLRAATGHDPIMHWHADTELPKVDLIVLPGGFSHGDYLRSGAMAAHAPVMREVKARADQGVAVLGICNGFQVLTECGLLPGVLMRNQSLRFICRDVFLRVEATDTPFTAHYAPDQVIRVPVAHHDGNYFADPATLDLLEGEGRVAFRYTDADGTASAAANPNGSRRNIAGVLSANRRVLGLMPHPERLADPLLGGTDGAPLFSALAESLAA</sequence>
<reference evidence="10" key="1">
    <citation type="submission" date="2016-10" db="EMBL/GenBank/DDBJ databases">
        <authorList>
            <person name="Varghese N."/>
            <person name="Submissions S."/>
        </authorList>
    </citation>
    <scope>NUCLEOTIDE SEQUENCE [LARGE SCALE GENOMIC DNA]</scope>
    <source>
        <strain evidence="10">930I</strain>
    </source>
</reference>
<keyword evidence="5 8" id="KW-0378">Hydrolase</keyword>
<evidence type="ECO:0000256" key="8">
    <source>
        <dbReference type="HAMAP-Rule" id="MF_00421"/>
    </source>
</evidence>
<dbReference type="HAMAP" id="MF_00421">
    <property type="entry name" value="PurQ"/>
    <property type="match status" value="1"/>
</dbReference>
<dbReference type="PANTHER" id="PTHR47552">
    <property type="entry name" value="PHOSPHORIBOSYLFORMYLGLYCINAMIDINE SYNTHASE SUBUNIT PURQ"/>
    <property type="match status" value="1"/>
</dbReference>
<keyword evidence="10" id="KW-1185">Reference proteome</keyword>
<dbReference type="RefSeq" id="WP_092614440.1">
    <property type="nucleotide sequence ID" value="NZ_FNCV01000001.1"/>
</dbReference>
<dbReference type="PANTHER" id="PTHR47552:SF1">
    <property type="entry name" value="PHOSPHORIBOSYLFORMYLGLYCINAMIDINE SYNTHASE SUBUNIT PURQ"/>
    <property type="match status" value="1"/>
</dbReference>
<dbReference type="Proteomes" id="UP000217076">
    <property type="component" value="Unassembled WGS sequence"/>
</dbReference>
<evidence type="ECO:0000256" key="6">
    <source>
        <dbReference type="ARBA" id="ARBA00022840"/>
    </source>
</evidence>
<organism evidence="9 10">
    <name type="scientific">Roseospirillum parvum</name>
    <dbReference type="NCBI Taxonomy" id="83401"/>
    <lineage>
        <taxon>Bacteria</taxon>
        <taxon>Pseudomonadati</taxon>
        <taxon>Pseudomonadota</taxon>
        <taxon>Alphaproteobacteria</taxon>
        <taxon>Rhodospirillales</taxon>
        <taxon>Rhodospirillaceae</taxon>
        <taxon>Roseospirillum</taxon>
    </lineage>
</organism>
<evidence type="ECO:0000256" key="1">
    <source>
        <dbReference type="ARBA" id="ARBA00022490"/>
    </source>
</evidence>
<dbReference type="NCBIfam" id="NF002957">
    <property type="entry name" value="PRK03619.1"/>
    <property type="match status" value="1"/>
</dbReference>
<dbReference type="GO" id="GO:0004642">
    <property type="term" value="F:phosphoribosylformylglycinamidine synthase activity"/>
    <property type="evidence" value="ECO:0007669"/>
    <property type="project" value="UniProtKB-UniRule"/>
</dbReference>
<keyword evidence="6 8" id="KW-0067">ATP-binding</keyword>
<dbReference type="GO" id="GO:0006189">
    <property type="term" value="P:'de novo' IMP biosynthetic process"/>
    <property type="evidence" value="ECO:0007669"/>
    <property type="project" value="UniProtKB-UniRule"/>
</dbReference>
<protein>
    <recommendedName>
        <fullName evidence="8">Phosphoribosylformylglycinamidine synthase subunit PurQ</fullName>
        <shortName evidence="8">FGAM synthase</shortName>
        <ecNumber evidence="8">6.3.5.3</ecNumber>
    </recommendedName>
    <alternativeName>
        <fullName evidence="8">Formylglycinamide ribonucleotide amidotransferase subunit I</fullName>
        <shortName evidence="8">FGAR amidotransferase I</shortName>
        <shortName evidence="8">FGAR-AT I</shortName>
    </alternativeName>
    <alternativeName>
        <fullName evidence="8">Glutaminase PurQ</fullName>
        <ecNumber evidence="8">3.5.1.2</ecNumber>
    </alternativeName>
    <alternativeName>
        <fullName evidence="8">Phosphoribosylformylglycinamidine synthase subunit I</fullName>
    </alternativeName>
</protein>
<dbReference type="GO" id="GO:0005737">
    <property type="term" value="C:cytoplasm"/>
    <property type="evidence" value="ECO:0007669"/>
    <property type="project" value="UniProtKB-SubCell"/>
</dbReference>
<dbReference type="Pfam" id="PF13507">
    <property type="entry name" value="GATase_5"/>
    <property type="match status" value="1"/>
</dbReference>
<dbReference type="STRING" id="83401.SAMN05421742_101369"/>
<dbReference type="InterPro" id="IPR029062">
    <property type="entry name" value="Class_I_gatase-like"/>
</dbReference>
<comment type="subcellular location">
    <subcellularLocation>
        <location evidence="8">Cytoplasm</location>
    </subcellularLocation>
</comment>
<dbReference type="PROSITE" id="PS51273">
    <property type="entry name" value="GATASE_TYPE_1"/>
    <property type="match status" value="1"/>
</dbReference>
<proteinExistence type="inferred from homology"/>
<dbReference type="OrthoDB" id="9804441at2"/>
<dbReference type="UniPathway" id="UPA00074">
    <property type="reaction ID" value="UER00128"/>
</dbReference>
<dbReference type="EMBL" id="FNCV01000001">
    <property type="protein sequence ID" value="SDG48508.1"/>
    <property type="molecule type" value="Genomic_DNA"/>
</dbReference>
<dbReference type="PIRSF" id="PIRSF001586">
    <property type="entry name" value="FGAM_synth_I"/>
    <property type="match status" value="1"/>
</dbReference>
<evidence type="ECO:0000256" key="7">
    <source>
        <dbReference type="ARBA" id="ARBA00022962"/>
    </source>
</evidence>
<dbReference type="SUPFAM" id="SSF52317">
    <property type="entry name" value="Class I glutamine amidotransferase-like"/>
    <property type="match status" value="1"/>
</dbReference>
<evidence type="ECO:0000256" key="5">
    <source>
        <dbReference type="ARBA" id="ARBA00022801"/>
    </source>
</evidence>
<evidence type="ECO:0000256" key="2">
    <source>
        <dbReference type="ARBA" id="ARBA00022598"/>
    </source>
</evidence>
<dbReference type="InterPro" id="IPR010075">
    <property type="entry name" value="PRibForGlyAmidine_synth_PurQ"/>
</dbReference>
<name>A0A1G7UMC0_9PROT</name>
<dbReference type="AlphaFoldDB" id="A0A1G7UMC0"/>
<dbReference type="EC" id="3.5.1.2" evidence="8"/>
<comment type="pathway">
    <text evidence="8">Purine metabolism; IMP biosynthesis via de novo pathway; 5-amino-1-(5-phospho-D-ribosyl)imidazole from N(2)-formyl-N(1)-(5-phospho-D-ribosyl)glycinamide: step 1/2.</text>
</comment>
<feature type="active site" description="Nucleophile" evidence="8">
    <location>
        <position position="86"/>
    </location>
</feature>
<comment type="subunit">
    <text evidence="8">Part of the FGAM synthase complex composed of 1 PurL, 1 PurQ and 2 PurS subunits.</text>
</comment>
<keyword evidence="4 8" id="KW-0658">Purine biosynthesis</keyword>
<dbReference type="SMART" id="SM01211">
    <property type="entry name" value="GATase_5"/>
    <property type="match status" value="1"/>
</dbReference>
<dbReference type="Gene3D" id="3.40.50.880">
    <property type="match status" value="1"/>
</dbReference>
<evidence type="ECO:0000256" key="4">
    <source>
        <dbReference type="ARBA" id="ARBA00022755"/>
    </source>
</evidence>
<keyword evidence="3 8" id="KW-0547">Nucleotide-binding</keyword>
<comment type="catalytic activity">
    <reaction evidence="8">
        <text>N(2)-formyl-N(1)-(5-phospho-beta-D-ribosyl)glycinamide + L-glutamine + ATP + H2O = 2-formamido-N(1)-(5-O-phospho-beta-D-ribosyl)acetamidine + L-glutamate + ADP + phosphate + H(+)</text>
        <dbReference type="Rhea" id="RHEA:17129"/>
        <dbReference type="ChEBI" id="CHEBI:15377"/>
        <dbReference type="ChEBI" id="CHEBI:15378"/>
        <dbReference type="ChEBI" id="CHEBI:29985"/>
        <dbReference type="ChEBI" id="CHEBI:30616"/>
        <dbReference type="ChEBI" id="CHEBI:43474"/>
        <dbReference type="ChEBI" id="CHEBI:58359"/>
        <dbReference type="ChEBI" id="CHEBI:147286"/>
        <dbReference type="ChEBI" id="CHEBI:147287"/>
        <dbReference type="ChEBI" id="CHEBI:456216"/>
        <dbReference type="EC" id="6.3.5.3"/>
    </reaction>
</comment>
<keyword evidence="2 8" id="KW-0436">Ligase</keyword>
<feature type="active site" evidence="8">
    <location>
        <position position="203"/>
    </location>
</feature>
<feature type="active site" evidence="8">
    <location>
        <position position="205"/>
    </location>
</feature>
<comment type="function">
    <text evidence="8">Part of the phosphoribosylformylglycinamidine synthase complex involved in the purines biosynthetic pathway. Catalyzes the ATP-dependent conversion of formylglycinamide ribonucleotide (FGAR) and glutamine to yield formylglycinamidine ribonucleotide (FGAM) and glutamate. The FGAM synthase complex is composed of three subunits. PurQ produces an ammonia molecule by converting glutamine to glutamate. PurL transfers the ammonia molecule to FGAR to form FGAM in an ATP-dependent manner. PurS interacts with PurQ and PurL and is thought to assist in the transfer of the ammonia molecule from PurQ to PurL.</text>
</comment>
<keyword evidence="1 8" id="KW-0963">Cytoplasm</keyword>
<accession>A0A1G7UMC0</accession>
<evidence type="ECO:0000313" key="9">
    <source>
        <dbReference type="EMBL" id="SDG48508.1"/>
    </source>
</evidence>
<evidence type="ECO:0000256" key="3">
    <source>
        <dbReference type="ARBA" id="ARBA00022741"/>
    </source>
</evidence>
<gene>
    <name evidence="8" type="primary">purQ</name>
    <name evidence="9" type="ORF">SAMN05421742_101369</name>
</gene>
<dbReference type="GO" id="GO:0005524">
    <property type="term" value="F:ATP binding"/>
    <property type="evidence" value="ECO:0007669"/>
    <property type="project" value="UniProtKB-KW"/>
</dbReference>
<dbReference type="CDD" id="cd01740">
    <property type="entry name" value="GATase1_FGAR_AT"/>
    <property type="match status" value="1"/>
</dbReference>
<evidence type="ECO:0000313" key="10">
    <source>
        <dbReference type="Proteomes" id="UP000217076"/>
    </source>
</evidence>
<dbReference type="NCBIfam" id="TIGR01737">
    <property type="entry name" value="FGAM_synth_I"/>
    <property type="match status" value="1"/>
</dbReference>
<dbReference type="GO" id="GO:0004359">
    <property type="term" value="F:glutaminase activity"/>
    <property type="evidence" value="ECO:0007669"/>
    <property type="project" value="UniProtKB-EC"/>
</dbReference>
<comment type="catalytic activity">
    <reaction evidence="8">
        <text>L-glutamine + H2O = L-glutamate + NH4(+)</text>
        <dbReference type="Rhea" id="RHEA:15889"/>
        <dbReference type="ChEBI" id="CHEBI:15377"/>
        <dbReference type="ChEBI" id="CHEBI:28938"/>
        <dbReference type="ChEBI" id="CHEBI:29985"/>
        <dbReference type="ChEBI" id="CHEBI:58359"/>
        <dbReference type="EC" id="3.5.1.2"/>
    </reaction>
</comment>
<dbReference type="EC" id="6.3.5.3" evidence="8"/>
<keyword evidence="7 8" id="KW-0315">Glutamine amidotransferase</keyword>